<evidence type="ECO:0000256" key="1">
    <source>
        <dbReference type="SAM" id="MobiDB-lite"/>
    </source>
</evidence>
<evidence type="ECO:0000313" key="2">
    <source>
        <dbReference type="EMBL" id="KAK8557958.1"/>
    </source>
</evidence>
<evidence type="ECO:0008006" key="4">
    <source>
        <dbReference type="Google" id="ProtNLM"/>
    </source>
</evidence>
<name>A0ABR2ECY4_9ROSI</name>
<evidence type="ECO:0000313" key="3">
    <source>
        <dbReference type="Proteomes" id="UP001472677"/>
    </source>
</evidence>
<organism evidence="2 3">
    <name type="scientific">Hibiscus sabdariffa</name>
    <name type="common">roselle</name>
    <dbReference type="NCBI Taxonomy" id="183260"/>
    <lineage>
        <taxon>Eukaryota</taxon>
        <taxon>Viridiplantae</taxon>
        <taxon>Streptophyta</taxon>
        <taxon>Embryophyta</taxon>
        <taxon>Tracheophyta</taxon>
        <taxon>Spermatophyta</taxon>
        <taxon>Magnoliopsida</taxon>
        <taxon>eudicotyledons</taxon>
        <taxon>Gunneridae</taxon>
        <taxon>Pentapetalae</taxon>
        <taxon>rosids</taxon>
        <taxon>malvids</taxon>
        <taxon>Malvales</taxon>
        <taxon>Malvaceae</taxon>
        <taxon>Malvoideae</taxon>
        <taxon>Hibiscus</taxon>
    </lineage>
</organism>
<proteinExistence type="predicted"/>
<feature type="region of interest" description="Disordered" evidence="1">
    <location>
        <begin position="268"/>
        <end position="292"/>
    </location>
</feature>
<sequence>MASGSFLKHLNELDFTDEEQSMIFTPSIQWESTTEEADLFIIKKVISFETIDDLVVYERLPTLCHGCDIIGHSVEFCPTFKLTKTLKLQYGDWICYISPKKQETISRYKGCIRYLDVVGSATPKTTTNVAAPTIQLVVAHATQLAAATAPQRDIAAHAAETCTRPSLDNKAVAANAANVVQQVDAPILRINNFDTIAFDNVGLHVITTPTLPTNVVEELDNDMGKPFLSTSVLFAFEDWFSKETPSRVANSDKGTVALIPCGAKRCSSMQEGNKLNKPRPPPPSSKTRVEMSSAKTLWRRLIFNSTEENENSLLKLSGF</sequence>
<comment type="caution">
    <text evidence="2">The sequence shown here is derived from an EMBL/GenBank/DDBJ whole genome shotgun (WGS) entry which is preliminary data.</text>
</comment>
<dbReference type="Proteomes" id="UP001472677">
    <property type="component" value="Unassembled WGS sequence"/>
</dbReference>
<dbReference type="EMBL" id="JBBPBM010000016">
    <property type="protein sequence ID" value="KAK8557958.1"/>
    <property type="molecule type" value="Genomic_DNA"/>
</dbReference>
<gene>
    <name evidence="2" type="ORF">V6N12_010181</name>
</gene>
<reference evidence="2 3" key="1">
    <citation type="journal article" date="2024" name="G3 (Bethesda)">
        <title>Genome assembly of Hibiscus sabdariffa L. provides insights into metabolisms of medicinal natural products.</title>
        <authorList>
            <person name="Kim T."/>
        </authorList>
    </citation>
    <scope>NUCLEOTIDE SEQUENCE [LARGE SCALE GENOMIC DNA]</scope>
    <source>
        <strain evidence="2">TK-2024</strain>
        <tissue evidence="2">Old leaves</tissue>
    </source>
</reference>
<protein>
    <recommendedName>
        <fullName evidence="4">Zinc knuckle CX2CX4HX4C domain-containing protein</fullName>
    </recommendedName>
</protein>
<accession>A0ABR2ECY4</accession>
<keyword evidence="3" id="KW-1185">Reference proteome</keyword>